<evidence type="ECO:0000313" key="2">
    <source>
        <dbReference type="EMBL" id="WVZ56747.1"/>
    </source>
</evidence>
<reference evidence="2 3" key="1">
    <citation type="submission" date="2024-02" db="EMBL/GenBank/DDBJ databases">
        <title>High-quality chromosome-scale genome assembly of Pensacola bahiagrass (Paspalum notatum Flugge var. saurae).</title>
        <authorList>
            <person name="Vega J.M."/>
            <person name="Podio M."/>
            <person name="Orjuela J."/>
            <person name="Siena L.A."/>
            <person name="Pessino S.C."/>
            <person name="Combes M.C."/>
            <person name="Mariac C."/>
            <person name="Albertini E."/>
            <person name="Pupilli F."/>
            <person name="Ortiz J.P.A."/>
            <person name="Leblanc O."/>
        </authorList>
    </citation>
    <scope>NUCLEOTIDE SEQUENCE [LARGE SCALE GENOMIC DNA]</scope>
    <source>
        <strain evidence="2">R1</strain>
        <tissue evidence="2">Leaf</tissue>
    </source>
</reference>
<evidence type="ECO:0000313" key="3">
    <source>
        <dbReference type="Proteomes" id="UP001341281"/>
    </source>
</evidence>
<feature type="region of interest" description="Disordered" evidence="1">
    <location>
        <begin position="29"/>
        <end position="63"/>
    </location>
</feature>
<dbReference type="PANTHER" id="PTHR36799">
    <property type="match status" value="1"/>
</dbReference>
<evidence type="ECO:0000256" key="1">
    <source>
        <dbReference type="SAM" id="MobiDB-lite"/>
    </source>
</evidence>
<evidence type="ECO:0008006" key="4">
    <source>
        <dbReference type="Google" id="ProtNLM"/>
    </source>
</evidence>
<name>A0AAQ3SL09_PASNO</name>
<keyword evidence="3" id="KW-1185">Reference proteome</keyword>
<sequence>MLPPSLAAATAAASSPLASLSPRQEVVTAAAPARRWRPGSGSGSVAVRCAPDGGGGAPAGDTKSKLKVGSPIVILEAPLMLKTAASVPSLRHNNGQVKAGDVGRIMARRPKDVWAVRLAVGTYLLDGKFFSPLDSDDGGDDDGDEPQGE</sequence>
<dbReference type="GO" id="GO:0010258">
    <property type="term" value="P:NADH dehydrogenase complex (plastoquinone) assembly"/>
    <property type="evidence" value="ECO:0007669"/>
    <property type="project" value="InterPro"/>
</dbReference>
<dbReference type="AlphaFoldDB" id="A0AAQ3SL09"/>
<proteinExistence type="predicted"/>
<dbReference type="PANTHER" id="PTHR36799:SF2">
    <property type="entry name" value="PROTEIN CHLORORESPIRATORY REDUCTION 42, CHLOROPLASTIC"/>
    <property type="match status" value="1"/>
</dbReference>
<organism evidence="2 3">
    <name type="scientific">Paspalum notatum var. saurae</name>
    <dbReference type="NCBI Taxonomy" id="547442"/>
    <lineage>
        <taxon>Eukaryota</taxon>
        <taxon>Viridiplantae</taxon>
        <taxon>Streptophyta</taxon>
        <taxon>Embryophyta</taxon>
        <taxon>Tracheophyta</taxon>
        <taxon>Spermatophyta</taxon>
        <taxon>Magnoliopsida</taxon>
        <taxon>Liliopsida</taxon>
        <taxon>Poales</taxon>
        <taxon>Poaceae</taxon>
        <taxon>PACMAD clade</taxon>
        <taxon>Panicoideae</taxon>
        <taxon>Andropogonodae</taxon>
        <taxon>Paspaleae</taxon>
        <taxon>Paspalinae</taxon>
        <taxon>Paspalum</taxon>
    </lineage>
</organism>
<accession>A0AAQ3SL09</accession>
<dbReference type="Pfam" id="PF11347">
    <property type="entry name" value="CRR42-like"/>
    <property type="match status" value="1"/>
</dbReference>
<dbReference type="EMBL" id="CP144746">
    <property type="protein sequence ID" value="WVZ56747.1"/>
    <property type="molecule type" value="Genomic_DNA"/>
</dbReference>
<gene>
    <name evidence="2" type="ORF">U9M48_007236</name>
</gene>
<protein>
    <recommendedName>
        <fullName evidence="4">Chlororespiratory reduction 42</fullName>
    </recommendedName>
</protein>
<dbReference type="InterPro" id="IPR021495">
    <property type="entry name" value="CRR42-like"/>
</dbReference>
<dbReference type="Proteomes" id="UP001341281">
    <property type="component" value="Chromosome 02"/>
</dbReference>